<keyword evidence="4" id="KW-1185">Reference proteome</keyword>
<name>A0A4Y1YJN3_9PROT</name>
<dbReference type="AlphaFoldDB" id="A0A4Y1YJN3"/>
<accession>A0A4Y1YJN3</accession>
<dbReference type="Proteomes" id="UP000316473">
    <property type="component" value="Chromosome"/>
</dbReference>
<protein>
    <submittedName>
        <fullName evidence="3">Uncharacterized protein</fullName>
    </submittedName>
</protein>
<evidence type="ECO:0000313" key="4">
    <source>
        <dbReference type="Proteomes" id="UP000316473"/>
    </source>
</evidence>
<feature type="chain" id="PRO_5021477425" evidence="2">
    <location>
        <begin position="23"/>
        <end position="88"/>
    </location>
</feature>
<proteinExistence type="predicted"/>
<feature type="signal peptide" evidence="2">
    <location>
        <begin position="1"/>
        <end position="22"/>
    </location>
</feature>
<dbReference type="EMBL" id="AP019755">
    <property type="protein sequence ID" value="BBL34332.1"/>
    <property type="molecule type" value="Genomic_DNA"/>
</dbReference>
<gene>
    <name evidence="3" type="ORF">Nstercoris_00563</name>
</gene>
<evidence type="ECO:0000313" key="3">
    <source>
        <dbReference type="EMBL" id="BBL34332.1"/>
    </source>
</evidence>
<evidence type="ECO:0000256" key="2">
    <source>
        <dbReference type="SAM" id="SignalP"/>
    </source>
</evidence>
<sequence>MKFLQLLAACVIAFSLSSNAFAEETLIEKLEVQKNDTQRSANKAINRAKEAACTGSEAECMKQKAEHHASEAYDATKDKASELKNKIN</sequence>
<keyword evidence="2" id="KW-0732">Signal</keyword>
<organism evidence="3 4">
    <name type="scientific">Nitrosomonas stercoris</name>
    <dbReference type="NCBI Taxonomy" id="1444684"/>
    <lineage>
        <taxon>Bacteria</taxon>
        <taxon>Pseudomonadati</taxon>
        <taxon>Pseudomonadota</taxon>
        <taxon>Betaproteobacteria</taxon>
        <taxon>Nitrosomonadales</taxon>
        <taxon>Nitrosomonadaceae</taxon>
        <taxon>Nitrosomonas</taxon>
    </lineage>
</organism>
<feature type="region of interest" description="Disordered" evidence="1">
    <location>
        <begin position="68"/>
        <end position="88"/>
    </location>
</feature>
<dbReference type="KEGG" id="nst:Nstercoris_00563"/>
<evidence type="ECO:0000256" key="1">
    <source>
        <dbReference type="SAM" id="MobiDB-lite"/>
    </source>
</evidence>
<reference evidence="3 4" key="1">
    <citation type="submission" date="2019-06" db="EMBL/GenBank/DDBJ databases">
        <title>Nitrosomonas stercoris KYUHI-S whole genome shotgun sequence.</title>
        <authorList>
            <person name="Nakagawa T."/>
            <person name="Tsuchiya Y."/>
            <person name="Takahashi R."/>
        </authorList>
    </citation>
    <scope>NUCLEOTIDE SEQUENCE [LARGE SCALE GENOMIC DNA]</scope>
    <source>
        <strain evidence="3 4">KYUHI-S</strain>
    </source>
</reference>